<dbReference type="PANTHER" id="PTHR13107">
    <property type="entry name" value="N6-ADENOSINE-METHYLTRANSFERASE NON-CATALYTIC SUBUNIT"/>
    <property type="match status" value="1"/>
</dbReference>
<dbReference type="PROSITE" id="PS51143">
    <property type="entry name" value="MT_A70"/>
    <property type="match status" value="1"/>
</dbReference>
<organism evidence="5 6">
    <name type="scientific">Saccharomycopsis crataegensis</name>
    <dbReference type="NCBI Taxonomy" id="43959"/>
    <lineage>
        <taxon>Eukaryota</taxon>
        <taxon>Fungi</taxon>
        <taxon>Dikarya</taxon>
        <taxon>Ascomycota</taxon>
        <taxon>Saccharomycotina</taxon>
        <taxon>Saccharomycetes</taxon>
        <taxon>Saccharomycopsidaceae</taxon>
        <taxon>Saccharomycopsis</taxon>
    </lineage>
</organism>
<dbReference type="GeneID" id="90076890"/>
<feature type="region of interest" description="Disordered" evidence="4">
    <location>
        <begin position="1"/>
        <end position="54"/>
    </location>
</feature>
<dbReference type="InterPro" id="IPR045123">
    <property type="entry name" value="METTL14-like"/>
</dbReference>
<gene>
    <name evidence="5" type="ORF">DASC09_062410</name>
</gene>
<keyword evidence="2" id="KW-0539">Nucleus</keyword>
<protein>
    <submittedName>
        <fullName evidence="5">Kar4 protein</fullName>
    </submittedName>
</protein>
<dbReference type="GO" id="GO:0003729">
    <property type="term" value="F:mRNA binding"/>
    <property type="evidence" value="ECO:0007669"/>
    <property type="project" value="TreeGrafter"/>
</dbReference>
<dbReference type="Proteomes" id="UP001360560">
    <property type="component" value="Unassembled WGS sequence"/>
</dbReference>
<comment type="similarity">
    <text evidence="3">Belongs to the MT-A70-like family.</text>
</comment>
<comment type="caution">
    <text evidence="5">The sequence shown here is derived from an EMBL/GenBank/DDBJ whole genome shotgun (WGS) entry which is preliminary data.</text>
</comment>
<comment type="subcellular location">
    <subcellularLocation>
        <location evidence="1">Nucleus</location>
    </subcellularLocation>
</comment>
<evidence type="ECO:0000256" key="4">
    <source>
        <dbReference type="SAM" id="MobiDB-lite"/>
    </source>
</evidence>
<feature type="compositionally biased region" description="Low complexity" evidence="4">
    <location>
        <begin position="20"/>
        <end position="40"/>
    </location>
</feature>
<dbReference type="GO" id="GO:0005634">
    <property type="term" value="C:nucleus"/>
    <property type="evidence" value="ECO:0007669"/>
    <property type="project" value="UniProtKB-SubCell"/>
</dbReference>
<dbReference type="InterPro" id="IPR007757">
    <property type="entry name" value="MT-A70-like"/>
</dbReference>
<proteinExistence type="inferred from homology"/>
<name>A0AAV5QWU3_9ASCO</name>
<dbReference type="AlphaFoldDB" id="A0AAV5QWU3"/>
<evidence type="ECO:0000256" key="3">
    <source>
        <dbReference type="PROSITE-ProRule" id="PRU00489"/>
    </source>
</evidence>
<evidence type="ECO:0000313" key="6">
    <source>
        <dbReference type="Proteomes" id="UP001360560"/>
    </source>
</evidence>
<dbReference type="EMBL" id="BTFZ01000020">
    <property type="protein sequence ID" value="GMM38902.1"/>
    <property type="molecule type" value="Genomic_DNA"/>
</dbReference>
<evidence type="ECO:0000313" key="5">
    <source>
        <dbReference type="EMBL" id="GMM38902.1"/>
    </source>
</evidence>
<sequence>MYSTHNRPLSVHQNQEYNPRRYSNNNFNKNNSHNNGSVNSRSRRKDEYDPSKSYPSYDYSLPLIQQQHYFRSLRGQPNDFSNQYIHNGQFPTDHIPNIESSVEGYPKLKKLLDLKEKKNSEHFTQPLGCRVAPEKMVQVLIQWIYKHNLVFDTIMIGSLTENQQVLPILNQIPLEKLAIRPGFLYIWGSSHKLNELTNSIQGSGSMHNSWSKHFRRSEELVFTKNVESDGSYKVEDDDSSILTRKQWHCSMCITGTVKRDADGHLVHCNINPDLKVEDDDEESNPSSVPDSMYKVAENFASGNRRLHIIPSRTGLNTPVKLRRGWVIMSPDVLLDNFDPEQYKKDITRLGHNVSQDAEIEMLRPKSPDWKGKH</sequence>
<dbReference type="PANTHER" id="PTHR13107:SF0">
    <property type="entry name" value="N6-ADENOSINE-METHYLTRANSFERASE NON-CATALYTIC SUBUNIT"/>
    <property type="match status" value="1"/>
</dbReference>
<accession>A0AAV5QWU3</accession>
<dbReference type="GO" id="GO:0036396">
    <property type="term" value="C:RNA N6-methyladenosine methyltransferase complex"/>
    <property type="evidence" value="ECO:0007669"/>
    <property type="project" value="TreeGrafter"/>
</dbReference>
<feature type="compositionally biased region" description="Polar residues" evidence="4">
    <location>
        <begin position="1"/>
        <end position="17"/>
    </location>
</feature>
<keyword evidence="6" id="KW-1185">Reference proteome</keyword>
<reference evidence="5 6" key="1">
    <citation type="journal article" date="2023" name="Elife">
        <title>Identification of key yeast species and microbe-microbe interactions impacting larval growth of Drosophila in the wild.</title>
        <authorList>
            <person name="Mure A."/>
            <person name="Sugiura Y."/>
            <person name="Maeda R."/>
            <person name="Honda K."/>
            <person name="Sakurai N."/>
            <person name="Takahashi Y."/>
            <person name="Watada M."/>
            <person name="Katoh T."/>
            <person name="Gotoh A."/>
            <person name="Gotoh Y."/>
            <person name="Taniguchi I."/>
            <person name="Nakamura K."/>
            <person name="Hayashi T."/>
            <person name="Katayama T."/>
            <person name="Uemura T."/>
            <person name="Hattori Y."/>
        </authorList>
    </citation>
    <scope>NUCLEOTIDE SEQUENCE [LARGE SCALE GENOMIC DNA]</scope>
    <source>
        <strain evidence="5 6">SC-9</strain>
    </source>
</reference>
<dbReference type="RefSeq" id="XP_064855897.1">
    <property type="nucleotide sequence ID" value="XM_064999825.1"/>
</dbReference>
<evidence type="ECO:0000256" key="1">
    <source>
        <dbReference type="ARBA" id="ARBA00004123"/>
    </source>
</evidence>
<evidence type="ECO:0000256" key="2">
    <source>
        <dbReference type="ARBA" id="ARBA00023242"/>
    </source>
</evidence>
<dbReference type="PROSITE" id="PS51592">
    <property type="entry name" value="SAM_MTA70L_2"/>
    <property type="match status" value="1"/>
</dbReference>
<dbReference type="Pfam" id="PF05063">
    <property type="entry name" value="MT-A70"/>
    <property type="match status" value="1"/>
</dbReference>